<gene>
    <name evidence="3" type="ORF">ACFFJK_18335</name>
</gene>
<proteinExistence type="predicted"/>
<dbReference type="EMBL" id="JBHLWP010000016">
    <property type="protein sequence ID" value="MFC0253861.1"/>
    <property type="molecule type" value="Genomic_DNA"/>
</dbReference>
<dbReference type="RefSeq" id="WP_379681046.1">
    <property type="nucleotide sequence ID" value="NZ_JBHLWP010000016.1"/>
</dbReference>
<dbReference type="Gene3D" id="2.120.10.10">
    <property type="match status" value="1"/>
</dbReference>
<feature type="signal peptide" evidence="2">
    <location>
        <begin position="1"/>
        <end position="27"/>
    </location>
</feature>
<keyword evidence="3" id="KW-0326">Glycosidase</keyword>
<dbReference type="CDD" id="cd15482">
    <property type="entry name" value="Sialidase_non-viral"/>
    <property type="match status" value="1"/>
</dbReference>
<feature type="chain" id="PRO_5047499032" evidence="2">
    <location>
        <begin position="28"/>
        <end position="453"/>
    </location>
</feature>
<accession>A0ABV6FJZ0</accession>
<keyword evidence="4" id="KW-1185">Reference proteome</keyword>
<comment type="caution">
    <text evidence="3">The sequence shown here is derived from an EMBL/GenBank/DDBJ whole genome shotgun (WGS) entry which is preliminary data.</text>
</comment>
<feature type="region of interest" description="Disordered" evidence="1">
    <location>
        <begin position="372"/>
        <end position="401"/>
    </location>
</feature>
<organism evidence="3 4">
    <name type="scientific">Massilia consociata</name>
    <dbReference type="NCBI Taxonomy" id="760117"/>
    <lineage>
        <taxon>Bacteria</taxon>
        <taxon>Pseudomonadati</taxon>
        <taxon>Pseudomonadota</taxon>
        <taxon>Betaproteobacteria</taxon>
        <taxon>Burkholderiales</taxon>
        <taxon>Oxalobacteraceae</taxon>
        <taxon>Telluria group</taxon>
        <taxon>Massilia</taxon>
    </lineage>
</organism>
<keyword evidence="3" id="KW-0378">Hydrolase</keyword>
<reference evidence="3 4" key="1">
    <citation type="submission" date="2024-09" db="EMBL/GenBank/DDBJ databases">
        <authorList>
            <person name="Sun Q."/>
            <person name="Mori K."/>
        </authorList>
    </citation>
    <scope>NUCLEOTIDE SEQUENCE [LARGE SCALE GENOMIC DNA]</scope>
    <source>
        <strain evidence="3 4">CCM 7792</strain>
    </source>
</reference>
<keyword evidence="2" id="KW-0732">Signal</keyword>
<dbReference type="PROSITE" id="PS51257">
    <property type="entry name" value="PROKAR_LIPOPROTEIN"/>
    <property type="match status" value="1"/>
</dbReference>
<evidence type="ECO:0000256" key="1">
    <source>
        <dbReference type="SAM" id="MobiDB-lite"/>
    </source>
</evidence>
<dbReference type="EC" id="3.2.1.-" evidence="3"/>
<sequence>MRFPARFLARVLVGLSLLLTACWPVRSAPGNGMAWLPVVDIAGGGGHKGPWQQNESAYDYVDDGTVAFTPGGLLAVAWVDQRAKDVRFRLLGPDGSPQGPVRDVSRSPATFSWHPRLATSGPDRLYVLWQEIIFSGGSHGGDILFARSLDGGKRFSRPLNLSASIGGDGKGRLDRDTWSNGSLDLVTSPNGDIYAAWTEYDGALWLVRSRDDGQSFSRPRQVAGDTQRPARGPALAVDRQGRLYLAWAVGEESDADIHVAVSGDGGASFGDPVRIGSPGARADAPRLALDGAGRLHLVFADYPQSRGAPAIRHVRADSGTLRFGPPRTLSEAGQPGSYPHLATDGQGKVHVAWEAVDAGDRPHGLVHAPVPENGEIRPAPVPHSADPAGGRNGSQQGLLGKKLAAGPDGLIVLVNSSLAPGKGSRVWLMPGTARVAREAGQAVSGGEGTRQAR</sequence>
<dbReference type="GO" id="GO:0016798">
    <property type="term" value="F:hydrolase activity, acting on glycosyl bonds"/>
    <property type="evidence" value="ECO:0007669"/>
    <property type="project" value="UniProtKB-KW"/>
</dbReference>
<evidence type="ECO:0000313" key="4">
    <source>
        <dbReference type="Proteomes" id="UP001589773"/>
    </source>
</evidence>
<dbReference type="SUPFAM" id="SSF50939">
    <property type="entry name" value="Sialidases"/>
    <property type="match status" value="1"/>
</dbReference>
<name>A0ABV6FJZ0_9BURK</name>
<dbReference type="InterPro" id="IPR036278">
    <property type="entry name" value="Sialidase_sf"/>
</dbReference>
<protein>
    <submittedName>
        <fullName evidence="3">Sialidase family protein</fullName>
        <ecNumber evidence="3">3.2.1.-</ecNumber>
    </submittedName>
</protein>
<dbReference type="Proteomes" id="UP001589773">
    <property type="component" value="Unassembled WGS sequence"/>
</dbReference>
<evidence type="ECO:0000313" key="3">
    <source>
        <dbReference type="EMBL" id="MFC0253861.1"/>
    </source>
</evidence>
<evidence type="ECO:0000256" key="2">
    <source>
        <dbReference type="SAM" id="SignalP"/>
    </source>
</evidence>